<dbReference type="CDD" id="cd03145">
    <property type="entry name" value="GAT1_cyanophycinase"/>
    <property type="match status" value="1"/>
</dbReference>
<evidence type="ECO:0000256" key="8">
    <source>
        <dbReference type="ARBA" id="ARBA00022825"/>
    </source>
</evidence>
<feature type="active site" description="Charge relay system" evidence="9">
    <location>
        <position position="200"/>
    </location>
</feature>
<dbReference type="Gene3D" id="3.40.50.880">
    <property type="match status" value="1"/>
</dbReference>
<evidence type="ECO:0000313" key="11">
    <source>
        <dbReference type="Proteomes" id="UP000050326"/>
    </source>
</evidence>
<evidence type="ECO:0000313" key="10">
    <source>
        <dbReference type="EMBL" id="KPU44572.1"/>
    </source>
</evidence>
<dbReference type="EC" id="3.4.15.6" evidence="4"/>
<keyword evidence="11" id="KW-1185">Reference proteome</keyword>
<keyword evidence="6" id="KW-0645">Protease</keyword>
<evidence type="ECO:0000256" key="1">
    <source>
        <dbReference type="ARBA" id="ARBA00001092"/>
    </source>
</evidence>
<comment type="similarity">
    <text evidence="3">Belongs to the peptidase S51 family.</text>
</comment>
<dbReference type="PIRSF" id="PIRSF032067">
    <property type="entry name" value="Cyanophycinase"/>
    <property type="match status" value="1"/>
</dbReference>
<name>A0A0P8YXT1_9CLOT</name>
<dbReference type="NCBIfam" id="TIGR02069">
    <property type="entry name" value="cyanophycinase"/>
    <property type="match status" value="1"/>
</dbReference>
<dbReference type="InterPro" id="IPR029062">
    <property type="entry name" value="Class_I_gatase-like"/>
</dbReference>
<sequence length="278" mass="30184">MSENTKGKLVIIGGAEDKEGKCEILRKVVHLSGKENSRIVVMTTATERPEEVGSLYKKIFKRLGVKTVDIVNINARAEASNEEYTQLINEATCIFFTGGDQLRITSLLGGTDIYKSLHDAYQRGALIVGTSAGASAMSSNMIVEGSNDDAAKLCTLNMAPGLSLLNEVIIDQHFAQRGRIGRLMSAVAQNPHMLGVGIDEDTAITVEGDNFYVIGSQSVTVVDGMCLSHTNVSELMPEEPLALTNVKLHILPKGYGFDLISREPKIIQKESTKEEEIQ</sequence>
<dbReference type="RefSeq" id="WP_054874723.1">
    <property type="nucleotide sequence ID" value="NZ_LKET01000029.1"/>
</dbReference>
<dbReference type="PATRIC" id="fig|36849.3.peg.1747"/>
<organism evidence="10 11">
    <name type="scientific">Oxobacter pfennigii</name>
    <dbReference type="NCBI Taxonomy" id="36849"/>
    <lineage>
        <taxon>Bacteria</taxon>
        <taxon>Bacillati</taxon>
        <taxon>Bacillota</taxon>
        <taxon>Clostridia</taxon>
        <taxon>Eubacteriales</taxon>
        <taxon>Clostridiaceae</taxon>
        <taxon>Oxobacter</taxon>
    </lineage>
</organism>
<dbReference type="Pfam" id="PF03575">
    <property type="entry name" value="Peptidase_S51"/>
    <property type="match status" value="1"/>
</dbReference>
<accession>A0A0P8YXT1</accession>
<dbReference type="AlphaFoldDB" id="A0A0P8YXT1"/>
<evidence type="ECO:0000256" key="3">
    <source>
        <dbReference type="ARBA" id="ARBA00006534"/>
    </source>
</evidence>
<dbReference type="PANTHER" id="PTHR36175">
    <property type="entry name" value="CYANOPHYCINASE"/>
    <property type="match status" value="1"/>
</dbReference>
<dbReference type="GO" id="GO:0004180">
    <property type="term" value="F:carboxypeptidase activity"/>
    <property type="evidence" value="ECO:0007669"/>
    <property type="project" value="UniProtKB-KW"/>
</dbReference>
<dbReference type="STRING" id="36849.OXPF_16550"/>
<feature type="active site" description="Charge relay system" evidence="9">
    <location>
        <position position="131"/>
    </location>
</feature>
<evidence type="ECO:0000256" key="4">
    <source>
        <dbReference type="ARBA" id="ARBA00013115"/>
    </source>
</evidence>
<evidence type="ECO:0000256" key="2">
    <source>
        <dbReference type="ARBA" id="ARBA00002039"/>
    </source>
</evidence>
<dbReference type="EMBL" id="LKET01000029">
    <property type="protein sequence ID" value="KPU44572.1"/>
    <property type="molecule type" value="Genomic_DNA"/>
</dbReference>
<dbReference type="GO" id="GO:0006508">
    <property type="term" value="P:proteolysis"/>
    <property type="evidence" value="ECO:0007669"/>
    <property type="project" value="UniProtKB-KW"/>
</dbReference>
<dbReference type="PANTHER" id="PTHR36175:SF1">
    <property type="entry name" value="CYANOPHYCINASE"/>
    <property type="match status" value="1"/>
</dbReference>
<dbReference type="InterPro" id="IPR011811">
    <property type="entry name" value="Peptidase_S51_cyanophycinase"/>
</dbReference>
<protein>
    <recommendedName>
        <fullName evidence="5">Cyanophycinase</fullName>
        <ecNumber evidence="4">3.4.15.6</ecNumber>
    </recommendedName>
</protein>
<comment type="function">
    <text evidence="2">Exopeptidase that catalyzes the hydrolytic cleavage of multi-L-arginyl-poly-L-aspartic acid (cyanophycin; a water-insoluble reserve polymer) into aspartate-arginine dipeptides.</text>
</comment>
<evidence type="ECO:0000256" key="9">
    <source>
        <dbReference type="PIRSR" id="PIRSR032067-1"/>
    </source>
</evidence>
<dbReference type="OrthoDB" id="9799980at2"/>
<comment type="catalytic activity">
    <reaction evidence="1">
        <text>[L-4-(L-arginin-2-N-yl)aspartate](n) + H2O = [L-4-(L-arginin-2-N-yl)aspartate](n-1) + L-4-(L-arginin-2-N-yl)aspartate</text>
        <dbReference type="Rhea" id="RHEA:12845"/>
        <dbReference type="Rhea" id="RHEA-COMP:13728"/>
        <dbReference type="Rhea" id="RHEA-COMP:13734"/>
        <dbReference type="ChEBI" id="CHEBI:15377"/>
        <dbReference type="ChEBI" id="CHEBI:137986"/>
        <dbReference type="ChEBI" id="CHEBI:137991"/>
        <dbReference type="EC" id="3.4.15.6"/>
    </reaction>
</comment>
<dbReference type="GO" id="GO:0008241">
    <property type="term" value="F:peptidyl-dipeptidase activity"/>
    <property type="evidence" value="ECO:0007669"/>
    <property type="project" value="UniProtKB-EC"/>
</dbReference>
<comment type="caution">
    <text evidence="10">The sequence shown here is derived from an EMBL/GenBank/DDBJ whole genome shotgun (WGS) entry which is preliminary data.</text>
</comment>
<keyword evidence="8" id="KW-0720">Serine protease</keyword>
<gene>
    <name evidence="10" type="primary">cphB</name>
    <name evidence="10" type="ORF">OXPF_16550</name>
</gene>
<dbReference type="GO" id="GO:0008236">
    <property type="term" value="F:serine-type peptidase activity"/>
    <property type="evidence" value="ECO:0007669"/>
    <property type="project" value="UniProtKB-KW"/>
</dbReference>
<dbReference type="InterPro" id="IPR005320">
    <property type="entry name" value="Peptidase_S51"/>
</dbReference>
<reference evidence="10 11" key="1">
    <citation type="submission" date="2015-09" db="EMBL/GenBank/DDBJ databases">
        <title>Genome sequence of Oxobacter pfennigii DSM 3222.</title>
        <authorList>
            <person name="Poehlein A."/>
            <person name="Bengelsdorf F.R."/>
            <person name="Schiel-Bengelsdorf B."/>
            <person name="Duerre P."/>
            <person name="Daniel R."/>
        </authorList>
    </citation>
    <scope>NUCLEOTIDE SEQUENCE [LARGE SCALE GENOMIC DNA]</scope>
    <source>
        <strain evidence="10 11">DSM 3222</strain>
    </source>
</reference>
<feature type="active site" description="Charge relay system" evidence="9">
    <location>
        <position position="173"/>
    </location>
</feature>
<keyword evidence="7 10" id="KW-0378">Hydrolase</keyword>
<proteinExistence type="inferred from homology"/>
<keyword evidence="10" id="KW-0121">Carboxypeptidase</keyword>
<dbReference type="SUPFAM" id="SSF52317">
    <property type="entry name" value="Class I glutamine amidotransferase-like"/>
    <property type="match status" value="1"/>
</dbReference>
<dbReference type="Proteomes" id="UP000050326">
    <property type="component" value="Unassembled WGS sequence"/>
</dbReference>
<evidence type="ECO:0000256" key="6">
    <source>
        <dbReference type="ARBA" id="ARBA00022670"/>
    </source>
</evidence>
<evidence type="ECO:0000256" key="5">
    <source>
        <dbReference type="ARBA" id="ARBA00015719"/>
    </source>
</evidence>
<evidence type="ECO:0000256" key="7">
    <source>
        <dbReference type="ARBA" id="ARBA00022801"/>
    </source>
</evidence>